<dbReference type="InterPro" id="IPR019734">
    <property type="entry name" value="TPR_rpt"/>
</dbReference>
<proteinExistence type="predicted"/>
<dbReference type="OrthoDB" id="70500at2759"/>
<dbReference type="PANTHER" id="PTHR46512">
    <property type="entry name" value="PEPTIDYLPROLYL ISOMERASE"/>
    <property type="match status" value="1"/>
</dbReference>
<evidence type="ECO:0000313" key="3">
    <source>
        <dbReference type="Proteomes" id="UP000243217"/>
    </source>
</evidence>
<dbReference type="Gene3D" id="1.25.40.10">
    <property type="entry name" value="Tetratricopeptide repeat domain"/>
    <property type="match status" value="2"/>
</dbReference>
<gene>
    <name evidence="2" type="ORF">THRCLA_20595</name>
</gene>
<dbReference type="EMBL" id="JNBS01000448">
    <property type="protein sequence ID" value="OQS05511.1"/>
    <property type="molecule type" value="Genomic_DNA"/>
</dbReference>
<keyword evidence="3" id="KW-1185">Reference proteome</keyword>
<sequence>MTSYTAWEKYDVDEAMKRLEEEEKKEEKRKEEIKYEKKKDGVVEDACDSAQVLATKAALAALKAKKSLRKKFSKSNLHAENEPFDKVNELEKQADLLTRKSALIQVAMTKRAEGNTLLAKNNTTQAIELFKSIVQAMDELDQVIILLEKTEVALEKNEAAENAIKPCTEHESHGCGCHDKEETPPAPVLKPLPKSHDVKGVATMLRIDALMGLGKCALERCHYAAASEYFRDVLLLDGNHLEAWKLRGSAFLSMGAPLIATLHLNKVVILEGTDAGEGSKLLAEVENDIVNDPKPEDEMYNVALRYLQRQSYREILERIILLRKEADVIMVEGFYLYSNIKYQAILSTLNELKWQNPVLNELRVACHSNIASGLVEMKKQYQKAIHHIQTALELDPDNPSLIFRLGQCYRQTHQFDLATKTLHIALEKLNAVSSSTDASRMMIKEEIERNAFDQSELDPVYIKQQTLP</sequence>
<dbReference type="AlphaFoldDB" id="A0A1W0A5P5"/>
<evidence type="ECO:0000256" key="1">
    <source>
        <dbReference type="SAM" id="Coils"/>
    </source>
</evidence>
<dbReference type="SUPFAM" id="SSF48452">
    <property type="entry name" value="TPR-like"/>
    <property type="match status" value="2"/>
</dbReference>
<keyword evidence="1" id="KW-0175">Coiled coil</keyword>
<dbReference type="InterPro" id="IPR050754">
    <property type="entry name" value="FKBP4/5/8-like"/>
</dbReference>
<reference evidence="2 3" key="1">
    <citation type="journal article" date="2014" name="Genome Biol. Evol.">
        <title>The secreted proteins of Achlya hypogyna and Thraustotheca clavata identify the ancestral oomycete secretome and reveal gene acquisitions by horizontal gene transfer.</title>
        <authorList>
            <person name="Misner I."/>
            <person name="Blouin N."/>
            <person name="Leonard G."/>
            <person name="Richards T.A."/>
            <person name="Lane C.E."/>
        </authorList>
    </citation>
    <scope>NUCLEOTIDE SEQUENCE [LARGE SCALE GENOMIC DNA]</scope>
    <source>
        <strain evidence="2 3">ATCC 34112</strain>
    </source>
</reference>
<protein>
    <submittedName>
        <fullName evidence="2">Uncharacterized protein</fullName>
    </submittedName>
</protein>
<feature type="coiled-coil region" evidence="1">
    <location>
        <begin position="9"/>
        <end position="39"/>
    </location>
</feature>
<comment type="caution">
    <text evidence="2">The sequence shown here is derived from an EMBL/GenBank/DDBJ whole genome shotgun (WGS) entry which is preliminary data.</text>
</comment>
<name>A0A1W0A5P5_9STRA</name>
<evidence type="ECO:0000313" key="2">
    <source>
        <dbReference type="EMBL" id="OQS05511.1"/>
    </source>
</evidence>
<dbReference type="SMART" id="SM00028">
    <property type="entry name" value="TPR"/>
    <property type="match status" value="5"/>
</dbReference>
<organism evidence="2 3">
    <name type="scientific">Thraustotheca clavata</name>
    <dbReference type="NCBI Taxonomy" id="74557"/>
    <lineage>
        <taxon>Eukaryota</taxon>
        <taxon>Sar</taxon>
        <taxon>Stramenopiles</taxon>
        <taxon>Oomycota</taxon>
        <taxon>Saprolegniomycetes</taxon>
        <taxon>Saprolegniales</taxon>
        <taxon>Achlyaceae</taxon>
        <taxon>Thraustotheca</taxon>
    </lineage>
</organism>
<accession>A0A1W0A5P5</accession>
<dbReference type="InterPro" id="IPR011990">
    <property type="entry name" value="TPR-like_helical_dom_sf"/>
</dbReference>
<dbReference type="Proteomes" id="UP000243217">
    <property type="component" value="Unassembled WGS sequence"/>
</dbReference>
<dbReference type="Pfam" id="PF14559">
    <property type="entry name" value="TPR_19"/>
    <property type="match status" value="1"/>
</dbReference>